<gene>
    <name evidence="1" type="ORF">GZH52_12000</name>
</gene>
<organism evidence="1 2">
    <name type="scientific">Crenobacter caeni</name>
    <dbReference type="NCBI Taxonomy" id="2705474"/>
    <lineage>
        <taxon>Bacteria</taxon>
        <taxon>Pseudomonadati</taxon>
        <taxon>Pseudomonadota</taxon>
        <taxon>Betaproteobacteria</taxon>
        <taxon>Neisseriales</taxon>
        <taxon>Neisseriaceae</taxon>
        <taxon>Crenobacter</taxon>
    </lineage>
</organism>
<sequence>MWFTRGSGWRTTCACIRADGYREAAEVAGLHAPHIINIPGSEERIVQAAGTAIAADTAIDGIICSNDWAALGVLF</sequence>
<reference evidence="1 2" key="1">
    <citation type="submission" date="2020-02" db="EMBL/GenBank/DDBJ databases">
        <authorList>
            <person name="Yang Z."/>
        </authorList>
    </citation>
    <scope>NUCLEOTIDE SEQUENCE [LARGE SCALE GENOMIC DNA]</scope>
    <source>
        <strain evidence="1 2">HX-7-9</strain>
    </source>
</reference>
<dbReference type="AlphaFoldDB" id="A0A6B2KTD1"/>
<dbReference type="RefSeq" id="WP_163316698.1">
    <property type="nucleotide sequence ID" value="NZ_JAAGAA010000010.1"/>
</dbReference>
<dbReference type="Gene3D" id="3.40.50.2300">
    <property type="match status" value="1"/>
</dbReference>
<comment type="caution">
    <text evidence="1">The sequence shown here is derived from an EMBL/GenBank/DDBJ whole genome shotgun (WGS) entry which is preliminary data.</text>
</comment>
<evidence type="ECO:0000313" key="1">
    <source>
        <dbReference type="EMBL" id="NDV13506.1"/>
    </source>
</evidence>
<keyword evidence="2" id="KW-1185">Reference proteome</keyword>
<evidence type="ECO:0000313" key="2">
    <source>
        <dbReference type="Proteomes" id="UP000482578"/>
    </source>
</evidence>
<protein>
    <submittedName>
        <fullName evidence="1">LacI family transcriptional regulator</fullName>
    </submittedName>
</protein>
<proteinExistence type="predicted"/>
<dbReference type="InterPro" id="IPR028082">
    <property type="entry name" value="Peripla_BP_I"/>
</dbReference>
<dbReference type="Proteomes" id="UP000482578">
    <property type="component" value="Unassembled WGS sequence"/>
</dbReference>
<dbReference type="SUPFAM" id="SSF53822">
    <property type="entry name" value="Periplasmic binding protein-like I"/>
    <property type="match status" value="1"/>
</dbReference>
<name>A0A6B2KTD1_9NEIS</name>
<dbReference type="EMBL" id="JAAGAA010000010">
    <property type="protein sequence ID" value="NDV13506.1"/>
    <property type="molecule type" value="Genomic_DNA"/>
</dbReference>
<accession>A0A6B2KTD1</accession>